<accession>A0A2M7D707</accession>
<comment type="caution">
    <text evidence="1">The sequence shown here is derived from an EMBL/GenBank/DDBJ whole genome shotgun (WGS) entry which is preliminary data.</text>
</comment>
<evidence type="ECO:0000313" key="1">
    <source>
        <dbReference type="EMBL" id="PIV38780.1"/>
    </source>
</evidence>
<dbReference type="EMBL" id="PEUE01000005">
    <property type="protein sequence ID" value="PIV38780.1"/>
    <property type="molecule type" value="Genomic_DNA"/>
</dbReference>
<dbReference type="Proteomes" id="UP000229247">
    <property type="component" value="Unassembled WGS sequence"/>
</dbReference>
<evidence type="ECO:0000313" key="2">
    <source>
        <dbReference type="Proteomes" id="UP000229247"/>
    </source>
</evidence>
<gene>
    <name evidence="1" type="ORF">COS30_00220</name>
</gene>
<sequence length="293" mass="31890">MTATVSGGGKTTLTTNEGTNVSADLPANAVSASTAVKIEAMDNLTVIDSRPAPGIRNVVGGFVYNYTATANDQIISNFNKDVTLNFTYTDDQISGLDESTLKIYYWKESTSQWMAMVTTVDAENNTLTVVTDHFTYFAIMGLSEGAAGGEETAGQGDLIIFDGDLIRNLNADGMAQFDIYIVKMINGKSFKRLILSPHVFESYEHFDKNGNGNPWDDVKNVSASTMNQYTISDLVRAANDAKVYRLLAGEGADTGLKQWFNMTAEQFLASYDADSIYEINAVDRDAYVLGADI</sequence>
<organism evidence="1 2">
    <name type="scientific">Candidatus Portnoybacteria bacterium CG02_land_8_20_14_3_00_45_8</name>
    <dbReference type="NCBI Taxonomy" id="1974807"/>
    <lineage>
        <taxon>Bacteria</taxon>
        <taxon>Candidatus Portnoyibacteriota</taxon>
    </lineage>
</organism>
<proteinExistence type="predicted"/>
<dbReference type="AlphaFoldDB" id="A0A2M7D707"/>
<protein>
    <submittedName>
        <fullName evidence="1">Uncharacterized protein</fullName>
    </submittedName>
</protein>
<name>A0A2M7D707_9BACT</name>
<reference evidence="2" key="1">
    <citation type="submission" date="2017-09" db="EMBL/GenBank/DDBJ databases">
        <title>Depth-based differentiation of microbial function through sediment-hosted aquifers and enrichment of novel symbionts in the deep terrestrial subsurface.</title>
        <authorList>
            <person name="Probst A.J."/>
            <person name="Ladd B."/>
            <person name="Jarett J.K."/>
            <person name="Geller-Mcgrath D.E."/>
            <person name="Sieber C.M.K."/>
            <person name="Emerson J.B."/>
            <person name="Anantharaman K."/>
            <person name="Thomas B.C."/>
            <person name="Malmstrom R."/>
            <person name="Stieglmeier M."/>
            <person name="Klingl A."/>
            <person name="Woyke T."/>
            <person name="Ryan C.M."/>
            <person name="Banfield J.F."/>
        </authorList>
    </citation>
    <scope>NUCLEOTIDE SEQUENCE [LARGE SCALE GENOMIC DNA]</scope>
</reference>